<feature type="transmembrane region" description="Helical" evidence="1">
    <location>
        <begin position="84"/>
        <end position="102"/>
    </location>
</feature>
<accession>E8WXL5</accession>
<sequence>MILGSVPGLYPSRLHLLADTSLLVGVLLIVFASLRGGLNQPKRALILIGYCNLAFWLSYVVWMLRLKMVGPSPDIGIDPFAGVLAEWFVLLVLGSAYEVIVFTRGIFSQQQRRIALVGMGVLLIQILTSIQVSYRLLQGI</sequence>
<reference evidence="3" key="1">
    <citation type="submission" date="2011-01" db="EMBL/GenBank/DDBJ databases">
        <title>Complete sequence of chromosome of Acidobacterium sp. MP5ACTX9.</title>
        <authorList>
            <consortium name="US DOE Joint Genome Institute"/>
            <person name="Lucas S."/>
            <person name="Copeland A."/>
            <person name="Lapidus A."/>
            <person name="Cheng J.-F."/>
            <person name="Goodwin L."/>
            <person name="Pitluck S."/>
            <person name="Teshima H."/>
            <person name="Detter J.C."/>
            <person name="Han C."/>
            <person name="Tapia R."/>
            <person name="Land M."/>
            <person name="Hauser L."/>
            <person name="Kyrpides N."/>
            <person name="Ivanova N."/>
            <person name="Ovchinnikova G."/>
            <person name="Pagani I."/>
            <person name="Rawat S.R."/>
            <person name="Mannisto M."/>
            <person name="Haggblom M.M."/>
            <person name="Woyke T."/>
        </authorList>
    </citation>
    <scope>NUCLEOTIDE SEQUENCE [LARGE SCALE GENOMIC DNA]</scope>
    <source>
        <strain evidence="3">MP5ACTX9</strain>
    </source>
</reference>
<name>E8WXL5_GRATM</name>
<dbReference type="EMBL" id="CP002480">
    <property type="protein sequence ID" value="ADW68631.1"/>
    <property type="molecule type" value="Genomic_DNA"/>
</dbReference>
<keyword evidence="1" id="KW-0472">Membrane</keyword>
<evidence type="ECO:0000313" key="2">
    <source>
        <dbReference type="EMBL" id="ADW68631.1"/>
    </source>
</evidence>
<feature type="transmembrane region" description="Helical" evidence="1">
    <location>
        <begin position="114"/>
        <end position="134"/>
    </location>
</feature>
<evidence type="ECO:0000256" key="1">
    <source>
        <dbReference type="SAM" id="Phobius"/>
    </source>
</evidence>
<evidence type="ECO:0000313" key="3">
    <source>
        <dbReference type="Proteomes" id="UP000000343"/>
    </source>
</evidence>
<proteinExistence type="predicted"/>
<feature type="transmembrane region" description="Helical" evidence="1">
    <location>
        <begin position="12"/>
        <end position="32"/>
    </location>
</feature>
<dbReference type="STRING" id="1198114.AciX9_1578"/>
<dbReference type="KEGG" id="acm:AciX9_1578"/>
<dbReference type="Proteomes" id="UP000000343">
    <property type="component" value="Chromosome"/>
</dbReference>
<organism evidence="3">
    <name type="scientific">Granulicella tundricola (strain ATCC BAA-1859 / DSM 23138 / MP5ACTX9)</name>
    <dbReference type="NCBI Taxonomy" id="1198114"/>
    <lineage>
        <taxon>Bacteria</taxon>
        <taxon>Pseudomonadati</taxon>
        <taxon>Acidobacteriota</taxon>
        <taxon>Terriglobia</taxon>
        <taxon>Terriglobales</taxon>
        <taxon>Acidobacteriaceae</taxon>
        <taxon>Granulicella</taxon>
    </lineage>
</organism>
<keyword evidence="1" id="KW-0812">Transmembrane</keyword>
<gene>
    <name evidence="2" type="ordered locus">AciX9_1578</name>
</gene>
<dbReference type="PaxDb" id="1198114-AciX9_1578"/>
<feature type="transmembrane region" description="Helical" evidence="1">
    <location>
        <begin position="44"/>
        <end position="64"/>
    </location>
</feature>
<keyword evidence="3" id="KW-1185">Reference proteome</keyword>
<dbReference type="AlphaFoldDB" id="E8WXL5"/>
<dbReference type="HOGENOM" id="CLU_2105522_0_0_0"/>
<protein>
    <submittedName>
        <fullName evidence="2">Uncharacterized protein</fullName>
    </submittedName>
</protein>
<keyword evidence="1" id="KW-1133">Transmembrane helix</keyword>